<dbReference type="Pfam" id="PF00036">
    <property type="entry name" value="EF-hand_1"/>
    <property type="match status" value="1"/>
</dbReference>
<dbReference type="Pfam" id="PF01023">
    <property type="entry name" value="S_100"/>
    <property type="match status" value="1"/>
</dbReference>
<organism evidence="6 7">
    <name type="scientific">Myripristis murdjan</name>
    <name type="common">pinecone soldierfish</name>
    <dbReference type="NCBI Taxonomy" id="586833"/>
    <lineage>
        <taxon>Eukaryota</taxon>
        <taxon>Metazoa</taxon>
        <taxon>Chordata</taxon>
        <taxon>Craniata</taxon>
        <taxon>Vertebrata</taxon>
        <taxon>Euteleostomi</taxon>
        <taxon>Actinopterygii</taxon>
        <taxon>Neopterygii</taxon>
        <taxon>Teleostei</taxon>
        <taxon>Neoteleostei</taxon>
        <taxon>Acanthomorphata</taxon>
        <taxon>Holocentriformes</taxon>
        <taxon>Holocentridae</taxon>
        <taxon>Myripristis</taxon>
    </lineage>
</organism>
<reference evidence="6" key="3">
    <citation type="submission" date="2025-09" db="UniProtKB">
        <authorList>
            <consortium name="Ensembl"/>
        </authorList>
    </citation>
    <scope>IDENTIFICATION</scope>
</reference>
<dbReference type="GO" id="GO:0005509">
    <property type="term" value="F:calcium ion binding"/>
    <property type="evidence" value="ECO:0007669"/>
    <property type="project" value="InterPro"/>
</dbReference>
<evidence type="ECO:0000259" key="5">
    <source>
        <dbReference type="PROSITE" id="PS50222"/>
    </source>
</evidence>
<evidence type="ECO:0000256" key="2">
    <source>
        <dbReference type="ARBA" id="ARBA00022723"/>
    </source>
</evidence>
<evidence type="ECO:0000313" key="7">
    <source>
        <dbReference type="Proteomes" id="UP000472263"/>
    </source>
</evidence>
<dbReference type="PANTHER" id="PTHR11639">
    <property type="entry name" value="S100 CALCIUM-BINDING PROTEIN"/>
    <property type="match status" value="1"/>
</dbReference>
<dbReference type="Proteomes" id="UP000472263">
    <property type="component" value="Chromosome 16"/>
</dbReference>
<dbReference type="Gene3D" id="1.10.238.10">
    <property type="entry name" value="EF-hand"/>
    <property type="match status" value="1"/>
</dbReference>
<sequence>MPFKLENAMDNLMDVFNYYATRDGDKFSLSRSELKGLLRGELCHYLEASRDPRMVDEIMCDLDKNMDGKVNFEEFVGLVTRLTVASCGYFDGYTPQISTCGNTPKISTCGYK</sequence>
<dbReference type="SMART" id="SM00054">
    <property type="entry name" value="EFh"/>
    <property type="match status" value="1"/>
</dbReference>
<evidence type="ECO:0000256" key="3">
    <source>
        <dbReference type="ARBA" id="ARBA00022837"/>
    </source>
</evidence>
<keyword evidence="3 4" id="KW-0106">Calcium</keyword>
<reference evidence="6" key="1">
    <citation type="submission" date="2019-06" db="EMBL/GenBank/DDBJ databases">
        <authorList>
            <consortium name="Wellcome Sanger Institute Data Sharing"/>
        </authorList>
    </citation>
    <scope>NUCLEOTIDE SEQUENCE [LARGE SCALE GENOMIC DNA]</scope>
</reference>
<dbReference type="PANTHER" id="PTHR11639:SF131">
    <property type="entry name" value="PROTEIN S100"/>
    <property type="match status" value="1"/>
</dbReference>
<dbReference type="InParanoid" id="A0A667ZLT4"/>
<dbReference type="InterPro" id="IPR001751">
    <property type="entry name" value="S100/CaBP7/8-like_CS"/>
</dbReference>
<dbReference type="InterPro" id="IPR011992">
    <property type="entry name" value="EF-hand-dom_pair"/>
</dbReference>
<proteinExistence type="inferred from homology"/>
<feature type="domain" description="EF-hand" evidence="5">
    <location>
        <begin position="50"/>
        <end position="85"/>
    </location>
</feature>
<evidence type="ECO:0000256" key="4">
    <source>
        <dbReference type="RuleBase" id="RU361184"/>
    </source>
</evidence>
<dbReference type="PROSITE" id="PS50222">
    <property type="entry name" value="EF_HAND_2"/>
    <property type="match status" value="1"/>
</dbReference>
<name>A0A667ZLT4_9TELE</name>
<dbReference type="InterPro" id="IPR002048">
    <property type="entry name" value="EF_hand_dom"/>
</dbReference>
<dbReference type="InterPro" id="IPR018247">
    <property type="entry name" value="EF_Hand_1_Ca_BS"/>
</dbReference>
<dbReference type="SMART" id="SM01394">
    <property type="entry name" value="S_100"/>
    <property type="match status" value="1"/>
</dbReference>
<dbReference type="AlphaFoldDB" id="A0A667ZLT4"/>
<keyword evidence="2 4" id="KW-0479">Metal-binding</keyword>
<dbReference type="GO" id="GO:0005737">
    <property type="term" value="C:cytoplasm"/>
    <property type="evidence" value="ECO:0007669"/>
    <property type="project" value="TreeGrafter"/>
</dbReference>
<evidence type="ECO:0000256" key="1">
    <source>
        <dbReference type="ARBA" id="ARBA00007323"/>
    </source>
</evidence>
<reference evidence="6" key="2">
    <citation type="submission" date="2025-08" db="UniProtKB">
        <authorList>
            <consortium name="Ensembl"/>
        </authorList>
    </citation>
    <scope>IDENTIFICATION</scope>
</reference>
<comment type="similarity">
    <text evidence="1 4">Belongs to the S-100 family.</text>
</comment>
<evidence type="ECO:0000313" key="6">
    <source>
        <dbReference type="Ensembl" id="ENSMMDP00005039623.1"/>
    </source>
</evidence>
<protein>
    <recommendedName>
        <fullName evidence="4">Protein S100</fullName>
    </recommendedName>
    <alternativeName>
        <fullName evidence="4">S100 calcium-binding protein</fullName>
    </alternativeName>
</protein>
<accession>A0A667ZLT4</accession>
<dbReference type="GeneTree" id="ENSGT00940000161125"/>
<dbReference type="PROSITE" id="PS00303">
    <property type="entry name" value="S100_CABP"/>
    <property type="match status" value="1"/>
</dbReference>
<dbReference type="GO" id="GO:0048306">
    <property type="term" value="F:calcium-dependent protein binding"/>
    <property type="evidence" value="ECO:0007669"/>
    <property type="project" value="TreeGrafter"/>
</dbReference>
<dbReference type="PROSITE" id="PS00018">
    <property type="entry name" value="EF_HAND_1"/>
    <property type="match status" value="1"/>
</dbReference>
<dbReference type="SUPFAM" id="SSF47473">
    <property type="entry name" value="EF-hand"/>
    <property type="match status" value="1"/>
</dbReference>
<dbReference type="Ensembl" id="ENSMMDT00005040438.1">
    <property type="protein sequence ID" value="ENSMMDP00005039623.1"/>
    <property type="gene ID" value="ENSMMDG00005018335.1"/>
</dbReference>
<keyword evidence="7" id="KW-1185">Reference proteome</keyword>
<gene>
    <name evidence="6" type="primary">s100a1</name>
</gene>
<dbReference type="InterPro" id="IPR013787">
    <property type="entry name" value="S100_Ca-bd_sub"/>
</dbReference>